<accession>A0A0D0CGV8</accession>
<dbReference type="AlphaFoldDB" id="A0A0D0CGV8"/>
<keyword evidence="2" id="KW-1185">Reference proteome</keyword>
<proteinExistence type="predicted"/>
<evidence type="ECO:0000313" key="2">
    <source>
        <dbReference type="Proteomes" id="UP000053593"/>
    </source>
</evidence>
<evidence type="ECO:0008006" key="3">
    <source>
        <dbReference type="Google" id="ProtNLM"/>
    </source>
</evidence>
<gene>
    <name evidence="1" type="ORF">GYMLUDRAFT_165482</name>
</gene>
<evidence type="ECO:0000313" key="1">
    <source>
        <dbReference type="EMBL" id="KIK61884.1"/>
    </source>
</evidence>
<sequence length="289" mass="32014">MENSQNSDVASDSIERVMISTTFSAHAKWHALPPDLVFATSDSVRFYVHSHIILAASDNRFHSLIPTLLIDQSSNPEIYVPESSETFNIILHLIYNIPSHQYSPSFDTVSKAVDRLSFYGIIAKAHISAKTPLHNLILSFAPILPIQVYTLAAKHDLLDLAIPASPHLLSLNFSTIDQEMAEAMGPIYLRKLFFLHIGRSGALKRLLLEPPHPHAPTAKCSFNDQKSLTRAWALASAYLAWDARPDLSIGALESCLKPLADHLACDECKGSLQVCVENLVINWSQVKVL</sequence>
<dbReference type="EMBL" id="KN834769">
    <property type="protein sequence ID" value="KIK61884.1"/>
    <property type="molecule type" value="Genomic_DNA"/>
</dbReference>
<organism evidence="1 2">
    <name type="scientific">Collybiopsis luxurians FD-317 M1</name>
    <dbReference type="NCBI Taxonomy" id="944289"/>
    <lineage>
        <taxon>Eukaryota</taxon>
        <taxon>Fungi</taxon>
        <taxon>Dikarya</taxon>
        <taxon>Basidiomycota</taxon>
        <taxon>Agaricomycotina</taxon>
        <taxon>Agaricomycetes</taxon>
        <taxon>Agaricomycetidae</taxon>
        <taxon>Agaricales</taxon>
        <taxon>Marasmiineae</taxon>
        <taxon>Omphalotaceae</taxon>
        <taxon>Collybiopsis</taxon>
        <taxon>Collybiopsis luxurians</taxon>
    </lineage>
</organism>
<name>A0A0D0CGV8_9AGAR</name>
<protein>
    <recommendedName>
        <fullName evidence="3">BTB domain-containing protein</fullName>
    </recommendedName>
</protein>
<reference evidence="1 2" key="1">
    <citation type="submission" date="2014-04" db="EMBL/GenBank/DDBJ databases">
        <title>Evolutionary Origins and Diversification of the Mycorrhizal Mutualists.</title>
        <authorList>
            <consortium name="DOE Joint Genome Institute"/>
            <consortium name="Mycorrhizal Genomics Consortium"/>
            <person name="Kohler A."/>
            <person name="Kuo A."/>
            <person name="Nagy L.G."/>
            <person name="Floudas D."/>
            <person name="Copeland A."/>
            <person name="Barry K.W."/>
            <person name="Cichocki N."/>
            <person name="Veneault-Fourrey C."/>
            <person name="LaButti K."/>
            <person name="Lindquist E.A."/>
            <person name="Lipzen A."/>
            <person name="Lundell T."/>
            <person name="Morin E."/>
            <person name="Murat C."/>
            <person name="Riley R."/>
            <person name="Ohm R."/>
            <person name="Sun H."/>
            <person name="Tunlid A."/>
            <person name="Henrissat B."/>
            <person name="Grigoriev I.V."/>
            <person name="Hibbett D.S."/>
            <person name="Martin F."/>
        </authorList>
    </citation>
    <scope>NUCLEOTIDE SEQUENCE [LARGE SCALE GENOMIC DNA]</scope>
    <source>
        <strain evidence="1 2">FD-317 M1</strain>
    </source>
</reference>
<dbReference type="OrthoDB" id="3265815at2759"/>
<dbReference type="Proteomes" id="UP000053593">
    <property type="component" value="Unassembled WGS sequence"/>
</dbReference>
<dbReference type="HOGENOM" id="CLU_051530_2_0_1"/>